<dbReference type="AlphaFoldDB" id="A0A4D6NG48"/>
<evidence type="ECO:0000313" key="1">
    <source>
        <dbReference type="EMBL" id="QCE10927.1"/>
    </source>
</evidence>
<accession>A0A4D6NG48</accession>
<name>A0A4D6NG48_VIGUN</name>
<dbReference type="EMBL" id="CP039354">
    <property type="protein sequence ID" value="QCE10927.1"/>
    <property type="molecule type" value="Genomic_DNA"/>
</dbReference>
<protein>
    <submittedName>
        <fullName evidence="1">Uncharacterized protein</fullName>
    </submittedName>
</protein>
<evidence type="ECO:0000313" key="2">
    <source>
        <dbReference type="Proteomes" id="UP000501690"/>
    </source>
</evidence>
<keyword evidence="2" id="KW-1185">Reference proteome</keyword>
<proteinExistence type="predicted"/>
<reference evidence="1 2" key="1">
    <citation type="submission" date="2019-04" db="EMBL/GenBank/DDBJ databases">
        <title>An improved genome assembly and genetic linkage map for asparagus bean, Vigna unguiculata ssp. sesquipedialis.</title>
        <authorList>
            <person name="Xia Q."/>
            <person name="Zhang R."/>
            <person name="Dong Y."/>
        </authorList>
    </citation>
    <scope>NUCLEOTIDE SEQUENCE [LARGE SCALE GENOMIC DNA]</scope>
    <source>
        <tissue evidence="1">Leaf</tissue>
    </source>
</reference>
<gene>
    <name evidence="1" type="ORF">DEO72_LG10g2160</name>
</gene>
<organism evidence="1 2">
    <name type="scientific">Vigna unguiculata</name>
    <name type="common">Cowpea</name>
    <dbReference type="NCBI Taxonomy" id="3917"/>
    <lineage>
        <taxon>Eukaryota</taxon>
        <taxon>Viridiplantae</taxon>
        <taxon>Streptophyta</taxon>
        <taxon>Embryophyta</taxon>
        <taxon>Tracheophyta</taxon>
        <taxon>Spermatophyta</taxon>
        <taxon>Magnoliopsida</taxon>
        <taxon>eudicotyledons</taxon>
        <taxon>Gunneridae</taxon>
        <taxon>Pentapetalae</taxon>
        <taxon>rosids</taxon>
        <taxon>fabids</taxon>
        <taxon>Fabales</taxon>
        <taxon>Fabaceae</taxon>
        <taxon>Papilionoideae</taxon>
        <taxon>50 kb inversion clade</taxon>
        <taxon>NPAAA clade</taxon>
        <taxon>indigoferoid/millettioid clade</taxon>
        <taxon>Phaseoleae</taxon>
        <taxon>Vigna</taxon>
    </lineage>
</organism>
<sequence>MFVAVVTRGGGRRSFFGGGGRRWYRVGGGRADASFARAAPVPSHFQGHSQFGKLHVMEYGT</sequence>
<dbReference type="Proteomes" id="UP000501690">
    <property type="component" value="Linkage Group LG10"/>
</dbReference>